<reference evidence="1" key="1">
    <citation type="submission" date="2023-10" db="EMBL/GenBank/DDBJ databases">
        <authorList>
            <person name="Hackl T."/>
        </authorList>
    </citation>
    <scope>NUCLEOTIDE SEQUENCE</scope>
</reference>
<comment type="caution">
    <text evidence="1">The sequence shown here is derived from an EMBL/GenBank/DDBJ whole genome shotgun (WGS) entry which is preliminary data.</text>
</comment>
<protein>
    <submittedName>
        <fullName evidence="1">Uu.00g133870.m01.CDS01</fullName>
    </submittedName>
</protein>
<organism evidence="1 2">
    <name type="scientific">Anthostomella pinea</name>
    <dbReference type="NCBI Taxonomy" id="933095"/>
    <lineage>
        <taxon>Eukaryota</taxon>
        <taxon>Fungi</taxon>
        <taxon>Dikarya</taxon>
        <taxon>Ascomycota</taxon>
        <taxon>Pezizomycotina</taxon>
        <taxon>Sordariomycetes</taxon>
        <taxon>Xylariomycetidae</taxon>
        <taxon>Xylariales</taxon>
        <taxon>Xylariaceae</taxon>
        <taxon>Anthostomella</taxon>
    </lineage>
</organism>
<proteinExistence type="predicted"/>
<dbReference type="AlphaFoldDB" id="A0AAI8VNT9"/>
<gene>
    <name evidence="1" type="ORF">KHLLAP_LOCUS8829</name>
</gene>
<sequence length="129" mass="14434">MSAITRFDRTLRILSYTEHNQRLLLNPTWQCAREDLAELEAEAERRADEDEQRGAAARSCHAGSYHTFSSSAVRVFESRFVAITPDAGQPCSGTIKLVLCDGYNICLVMRGRSRTMRTESGSDCLGRES</sequence>
<evidence type="ECO:0000313" key="2">
    <source>
        <dbReference type="Proteomes" id="UP001295740"/>
    </source>
</evidence>
<dbReference type="EMBL" id="CAUWAG010000011">
    <property type="protein sequence ID" value="CAJ2508361.1"/>
    <property type="molecule type" value="Genomic_DNA"/>
</dbReference>
<evidence type="ECO:0000313" key="1">
    <source>
        <dbReference type="EMBL" id="CAJ2508361.1"/>
    </source>
</evidence>
<name>A0AAI8VNT9_9PEZI</name>
<dbReference type="Proteomes" id="UP001295740">
    <property type="component" value="Unassembled WGS sequence"/>
</dbReference>
<keyword evidence="2" id="KW-1185">Reference proteome</keyword>
<accession>A0AAI8VNT9</accession>